<dbReference type="PROSITE" id="PS00136">
    <property type="entry name" value="SUBTILASE_ASP"/>
    <property type="match status" value="1"/>
</dbReference>
<dbReference type="InterPro" id="IPR022398">
    <property type="entry name" value="Peptidase_S8_His-AS"/>
</dbReference>
<keyword evidence="2 6" id="KW-0645">Protease</keyword>
<dbReference type="InterPro" id="IPR023827">
    <property type="entry name" value="Peptidase_S8_Asp-AS"/>
</dbReference>
<feature type="active site" description="Charge relay system" evidence="5 6">
    <location>
        <position position="192"/>
    </location>
</feature>
<dbReference type="PRINTS" id="PR00723">
    <property type="entry name" value="SUBTILISIN"/>
</dbReference>
<dbReference type="SUPFAM" id="SSF52743">
    <property type="entry name" value="Subtilisin-like"/>
    <property type="match status" value="1"/>
</dbReference>
<evidence type="ECO:0000259" key="9">
    <source>
        <dbReference type="Pfam" id="PF00082"/>
    </source>
</evidence>
<keyword evidence="3 6" id="KW-0378">Hydrolase</keyword>
<dbReference type="EMBL" id="LT907782">
    <property type="protein sequence ID" value="SNX60491.1"/>
    <property type="molecule type" value="Genomic_DNA"/>
</dbReference>
<dbReference type="SMART" id="SM00612">
    <property type="entry name" value="Kelch"/>
    <property type="match status" value="3"/>
</dbReference>
<dbReference type="InterPro" id="IPR015915">
    <property type="entry name" value="Kelch-typ_b-propeller"/>
</dbReference>
<dbReference type="InterPro" id="IPR054399">
    <property type="entry name" value="Fervidolysin-like_N_prodom"/>
</dbReference>
<accession>A0A285BYV3</accession>
<dbReference type="GO" id="GO:0006508">
    <property type="term" value="P:proteolysis"/>
    <property type="evidence" value="ECO:0007669"/>
    <property type="project" value="UniProtKB-KW"/>
</dbReference>
<evidence type="ECO:0000313" key="12">
    <source>
        <dbReference type="EMBL" id="SNX60491.1"/>
    </source>
</evidence>
<name>A0A285BYV3_9PROT</name>
<feature type="chain" id="PRO_5012379873" evidence="8">
    <location>
        <begin position="23"/>
        <end position="846"/>
    </location>
</feature>
<dbReference type="Gene3D" id="2.120.10.80">
    <property type="entry name" value="Kelch-type beta propeller"/>
    <property type="match status" value="1"/>
</dbReference>
<dbReference type="RefSeq" id="WP_172424105.1">
    <property type="nucleotide sequence ID" value="NZ_LT907782.1"/>
</dbReference>
<evidence type="ECO:0000256" key="4">
    <source>
        <dbReference type="ARBA" id="ARBA00022825"/>
    </source>
</evidence>
<dbReference type="PROSITE" id="PS00138">
    <property type="entry name" value="SUBTILASE_SER"/>
    <property type="match status" value="1"/>
</dbReference>
<dbReference type="InterPro" id="IPR014756">
    <property type="entry name" value="Ig_E-set"/>
</dbReference>
<dbReference type="Gene3D" id="3.40.50.200">
    <property type="entry name" value="Peptidase S8/S53 domain"/>
    <property type="match status" value="1"/>
</dbReference>
<evidence type="ECO:0000256" key="5">
    <source>
        <dbReference type="PIRSR" id="PIRSR615500-1"/>
    </source>
</evidence>
<dbReference type="InterPro" id="IPR002909">
    <property type="entry name" value="IPT_dom"/>
</dbReference>
<evidence type="ECO:0000256" key="7">
    <source>
        <dbReference type="RuleBase" id="RU003355"/>
    </source>
</evidence>
<dbReference type="Pfam" id="PF22148">
    <property type="entry name" value="Fervidolysin_NPro-like"/>
    <property type="match status" value="1"/>
</dbReference>
<evidence type="ECO:0000256" key="3">
    <source>
        <dbReference type="ARBA" id="ARBA00022801"/>
    </source>
</evidence>
<comment type="similarity">
    <text evidence="1 6 7">Belongs to the peptidase S8 family.</text>
</comment>
<dbReference type="Gene3D" id="2.60.40.10">
    <property type="entry name" value="Immunoglobulins"/>
    <property type="match status" value="1"/>
</dbReference>
<dbReference type="InterPro" id="IPR036852">
    <property type="entry name" value="Peptidase_S8/S53_dom_sf"/>
</dbReference>
<reference evidence="12 13" key="1">
    <citation type="submission" date="2017-08" db="EMBL/GenBank/DDBJ databases">
        <authorList>
            <person name="de Groot N.N."/>
        </authorList>
    </citation>
    <scope>NUCLEOTIDE SEQUENCE [LARGE SCALE GENOMIC DNA]</scope>
    <source>
        <strain evidence="12 13">Nm15</strain>
    </source>
</reference>
<dbReference type="PROSITE" id="PS51892">
    <property type="entry name" value="SUBTILASE"/>
    <property type="match status" value="1"/>
</dbReference>
<dbReference type="PANTHER" id="PTHR43806:SF11">
    <property type="entry name" value="CEREVISIN-RELATED"/>
    <property type="match status" value="1"/>
</dbReference>
<dbReference type="Pfam" id="PF24681">
    <property type="entry name" value="Kelch_KLHDC2_KLHL20_DRC7"/>
    <property type="match status" value="1"/>
</dbReference>
<gene>
    <name evidence="12" type="ORF">SAMN06296273_1958</name>
</gene>
<evidence type="ECO:0000256" key="6">
    <source>
        <dbReference type="PROSITE-ProRule" id="PRU01240"/>
    </source>
</evidence>
<evidence type="ECO:0000259" key="11">
    <source>
        <dbReference type="Pfam" id="PF22148"/>
    </source>
</evidence>
<dbReference type="InterPro" id="IPR023828">
    <property type="entry name" value="Peptidase_S8_Ser-AS"/>
</dbReference>
<feature type="signal peptide" evidence="8">
    <location>
        <begin position="1"/>
        <end position="22"/>
    </location>
</feature>
<dbReference type="Proteomes" id="UP000242498">
    <property type="component" value="Chromosome I"/>
</dbReference>
<dbReference type="InterPro" id="IPR000209">
    <property type="entry name" value="Peptidase_S8/S53_dom"/>
</dbReference>
<dbReference type="Pfam" id="PF01833">
    <property type="entry name" value="TIG"/>
    <property type="match status" value="1"/>
</dbReference>
<dbReference type="InterPro" id="IPR015500">
    <property type="entry name" value="Peptidase_S8_subtilisin-rel"/>
</dbReference>
<dbReference type="AlphaFoldDB" id="A0A285BYV3"/>
<evidence type="ECO:0000256" key="2">
    <source>
        <dbReference type="ARBA" id="ARBA00022670"/>
    </source>
</evidence>
<sequence length="846" mass="89447">MNLAKMLTFITLAGSIPTWAYAQSISLPSQNKVPNFTAQTINQSSGAPAKSNIEFAEHRILVKFKSQTTINANNSQVSADDAGNLSQGELSALNSVQGKVIKSFANMGVHVVQTPLAVGKAIEMLYRNNNVQYAEPDYKVHAIVTPNDPNFSDLWGLNNTGQAFGIPDADIDAVEAWNTRTDASKVIIGVVDTGIDYTHADLIPNMWINPKEIPGNGIDDDGNGWVDDVHGIDTCNGDADPMDDHFHGTHVSGTIGARGNNGIGVTGVAWKTNIMALKFLCSDGFGFVSGAIEVINYALVTKINNNYPRMILSNSWGGGEYSQALFDTITLAKGLGVLFIAAAGNDGMNTDNVTVYPAGYKVDNVISVGASNSNDDPAFFSNYGCSSVDVFAPGEDILSTMPDNNYNYLSGTSMATPHISGMAAVIWSQNPTKNWRSVKSALMNSVDHPASVSRRSVSQGRANLSKALKPEAINEPTIWGTSPPSAAPGDTITITGHNFGATPGSVNFNGTPLTVLNWSNTTISAKLGLNSLGTGALKVIRADNNISNSGACFGVSFKPSLVGQTIIPRAWTSGARVGGKYWIMGGEAPWGITGIVESVNLSTFTSAINSQWSMPIPLSNTGSAAIASKVYVVGGYNPSLGIISNSLQIFDTVSKTWQAGASLPQPLMQSAVAAINGKLYVFGGLDVFFGTTNTTYIYDPASNQWSSGAAKGTPTAYAAATSAPGSSTVMVAGGFACSFFGCEQNIAEIYDTVSDTWQFVSSLNRSRAGSAHAFFKGKDHVLFGSDQNTTGEYFNGSVWKEAISGPMLYTATGTVCNACQAMVIMGGFDQSFFFGSFSQNIWLLKE</sequence>
<dbReference type="SUPFAM" id="SSF117281">
    <property type="entry name" value="Kelch motif"/>
    <property type="match status" value="1"/>
</dbReference>
<dbReference type="InterPro" id="IPR006652">
    <property type="entry name" value="Kelch_1"/>
</dbReference>
<dbReference type="InterPro" id="IPR050131">
    <property type="entry name" value="Peptidase_S8_subtilisin-like"/>
</dbReference>
<feature type="active site" description="Charge relay system" evidence="5 6">
    <location>
        <position position="247"/>
    </location>
</feature>
<dbReference type="InterPro" id="IPR034204">
    <property type="entry name" value="PfSUB1-like_cat_dom"/>
</dbReference>
<evidence type="ECO:0000313" key="13">
    <source>
        <dbReference type="Proteomes" id="UP000242498"/>
    </source>
</evidence>
<keyword evidence="4 6" id="KW-0720">Serine protease</keyword>
<feature type="domain" description="Fervidolysin-like N-terminal prodomain" evidence="11">
    <location>
        <begin position="45"/>
        <end position="136"/>
    </location>
</feature>
<dbReference type="InterPro" id="IPR013783">
    <property type="entry name" value="Ig-like_fold"/>
</dbReference>
<dbReference type="PROSITE" id="PS00137">
    <property type="entry name" value="SUBTILASE_HIS"/>
    <property type="match status" value="1"/>
</dbReference>
<feature type="active site" description="Charge relay system" evidence="5 6">
    <location>
        <position position="413"/>
    </location>
</feature>
<evidence type="ECO:0000256" key="8">
    <source>
        <dbReference type="SAM" id="SignalP"/>
    </source>
</evidence>
<dbReference type="GO" id="GO:0004252">
    <property type="term" value="F:serine-type endopeptidase activity"/>
    <property type="evidence" value="ECO:0007669"/>
    <property type="project" value="UniProtKB-UniRule"/>
</dbReference>
<keyword evidence="8" id="KW-0732">Signal</keyword>
<evidence type="ECO:0000256" key="1">
    <source>
        <dbReference type="ARBA" id="ARBA00011073"/>
    </source>
</evidence>
<dbReference type="PANTHER" id="PTHR43806">
    <property type="entry name" value="PEPTIDASE S8"/>
    <property type="match status" value="1"/>
</dbReference>
<feature type="domain" description="Peptidase S8/S53" evidence="9">
    <location>
        <begin position="184"/>
        <end position="446"/>
    </location>
</feature>
<dbReference type="Pfam" id="PF00082">
    <property type="entry name" value="Peptidase_S8"/>
    <property type="match status" value="1"/>
</dbReference>
<feature type="domain" description="IPT/TIG" evidence="10">
    <location>
        <begin position="476"/>
        <end position="550"/>
    </location>
</feature>
<organism evidence="12 13">
    <name type="scientific">Nitrosomonas ureae</name>
    <dbReference type="NCBI Taxonomy" id="44577"/>
    <lineage>
        <taxon>Bacteria</taxon>
        <taxon>Pseudomonadati</taxon>
        <taxon>Pseudomonadota</taxon>
        <taxon>Betaproteobacteria</taxon>
        <taxon>Nitrosomonadales</taxon>
        <taxon>Nitrosomonadaceae</taxon>
        <taxon>Nitrosomonas</taxon>
    </lineage>
</organism>
<dbReference type="SUPFAM" id="SSF81296">
    <property type="entry name" value="E set domains"/>
    <property type="match status" value="1"/>
</dbReference>
<protein>
    <submittedName>
        <fullName evidence="12">Serine protease, subtilisin family</fullName>
    </submittedName>
</protein>
<dbReference type="CDD" id="cd07473">
    <property type="entry name" value="Peptidases_S8_Subtilisin_like"/>
    <property type="match status" value="1"/>
</dbReference>
<proteinExistence type="inferred from homology"/>
<evidence type="ECO:0000259" key="10">
    <source>
        <dbReference type="Pfam" id="PF01833"/>
    </source>
</evidence>